<dbReference type="AlphaFoldDB" id="A0AAD5JW32"/>
<evidence type="ECO:0000259" key="2">
    <source>
        <dbReference type="Pfam" id="PF23553"/>
    </source>
</evidence>
<reference evidence="3" key="2">
    <citation type="submission" date="2023-02" db="EMBL/GenBank/DDBJ databases">
        <authorList>
            <consortium name="DOE Joint Genome Institute"/>
            <person name="Mondo S.J."/>
            <person name="Chang Y."/>
            <person name="Wang Y."/>
            <person name="Ahrendt S."/>
            <person name="Andreopoulos W."/>
            <person name="Barry K."/>
            <person name="Beard J."/>
            <person name="Benny G.L."/>
            <person name="Blankenship S."/>
            <person name="Bonito G."/>
            <person name="Cuomo C."/>
            <person name="Desiro A."/>
            <person name="Gervers K.A."/>
            <person name="Hundley H."/>
            <person name="Kuo A."/>
            <person name="LaButti K."/>
            <person name="Lang B.F."/>
            <person name="Lipzen A."/>
            <person name="O'Donnell K."/>
            <person name="Pangilinan J."/>
            <person name="Reynolds N."/>
            <person name="Sandor L."/>
            <person name="Smith M.W."/>
            <person name="Tsang A."/>
            <person name="Grigoriev I.V."/>
            <person name="Stajich J.E."/>
            <person name="Spatafora J.W."/>
        </authorList>
    </citation>
    <scope>NUCLEOTIDE SEQUENCE</scope>
    <source>
        <strain evidence="3">RSA 2281</strain>
    </source>
</reference>
<protein>
    <recommendedName>
        <fullName evidence="2">NELF-A N-terminal domain-containing protein</fullName>
    </recommendedName>
</protein>
<evidence type="ECO:0000256" key="1">
    <source>
        <dbReference type="SAM" id="MobiDB-lite"/>
    </source>
</evidence>
<sequence length="499" mass="54824">MERNTPDGTRTWLSEEFNRPGWHSARVAQELSNEVLNMVLMRYHQYPQAAKLGLLFALLYVRKSDFPRMQVSIHKILAQAKQDTDDWVRTTAHILDKVSENRVDDKRITKLNMDVETCYDAFGTLLNDISNGVKEHGISFHANEYAVMIPEIREECIYGTEVYKSNRPTLKQHFTLRTPSNQTLRAEHRKKVLQALVDKERAEMTSPTSPTKTTPPASAAATPVTGMTRPLPGSSTNIHGPAAKRQAIAPPSQNLFINRGGGPQQGGMRRPPPSRPTAPGAASLFNTRAQARPMAAPAPGASSMFIPSRKGSLGGARPAPVRSVLPITPTSASASSATANQPPTPTTPKGFQKQSRVQMLDFTESNKMLQDNNRNIDEAEKRLKGQREQQKHENALRRQQQREEEAKWKASAKSVKRQRTSTTSTAVGETSQPPSPTHPTSSRSPSQPSSPTLPSDNIAKSPTPTTSSLPPNDANDENYLQDPSRTFKGNPSSSSSMAV</sequence>
<gene>
    <name evidence="3" type="ORF">BDA99DRAFT_515975</name>
</gene>
<feature type="region of interest" description="Disordered" evidence="1">
    <location>
        <begin position="383"/>
        <end position="499"/>
    </location>
</feature>
<feature type="compositionally biased region" description="Basic and acidic residues" evidence="1">
    <location>
        <begin position="383"/>
        <end position="408"/>
    </location>
</feature>
<comment type="caution">
    <text evidence="3">The sequence shown here is derived from an EMBL/GenBank/DDBJ whole genome shotgun (WGS) entry which is preliminary data.</text>
</comment>
<dbReference type="EMBL" id="JAIXMP010000020">
    <property type="protein sequence ID" value="KAI9257273.1"/>
    <property type="molecule type" value="Genomic_DNA"/>
</dbReference>
<reference evidence="3" key="1">
    <citation type="journal article" date="2022" name="IScience">
        <title>Evolution of zygomycete secretomes and the origins of terrestrial fungal ecologies.</title>
        <authorList>
            <person name="Chang Y."/>
            <person name="Wang Y."/>
            <person name="Mondo S."/>
            <person name="Ahrendt S."/>
            <person name="Andreopoulos W."/>
            <person name="Barry K."/>
            <person name="Beard J."/>
            <person name="Benny G.L."/>
            <person name="Blankenship S."/>
            <person name="Bonito G."/>
            <person name="Cuomo C."/>
            <person name="Desiro A."/>
            <person name="Gervers K.A."/>
            <person name="Hundley H."/>
            <person name="Kuo A."/>
            <person name="LaButti K."/>
            <person name="Lang B.F."/>
            <person name="Lipzen A."/>
            <person name="O'Donnell K."/>
            <person name="Pangilinan J."/>
            <person name="Reynolds N."/>
            <person name="Sandor L."/>
            <person name="Smith M.E."/>
            <person name="Tsang A."/>
            <person name="Grigoriev I.V."/>
            <person name="Stajich J.E."/>
            <person name="Spatafora J.W."/>
        </authorList>
    </citation>
    <scope>NUCLEOTIDE SEQUENCE</scope>
    <source>
        <strain evidence="3">RSA 2281</strain>
    </source>
</reference>
<name>A0AAD5JW32_9FUNG</name>
<feature type="compositionally biased region" description="Polar residues" evidence="1">
    <location>
        <begin position="481"/>
        <end position="499"/>
    </location>
</feature>
<feature type="compositionally biased region" description="Low complexity" evidence="1">
    <location>
        <begin position="289"/>
        <end position="301"/>
    </location>
</feature>
<feature type="compositionally biased region" description="Polar residues" evidence="1">
    <location>
        <begin position="420"/>
        <end position="429"/>
    </location>
</feature>
<keyword evidence="4" id="KW-1185">Reference proteome</keyword>
<feature type="compositionally biased region" description="Low complexity" evidence="1">
    <location>
        <begin position="438"/>
        <end position="471"/>
    </location>
</feature>
<dbReference type="Proteomes" id="UP001209540">
    <property type="component" value="Unassembled WGS sequence"/>
</dbReference>
<feature type="domain" description="NELF-A N-terminal" evidence="2">
    <location>
        <begin position="21"/>
        <end position="137"/>
    </location>
</feature>
<feature type="compositionally biased region" description="Low complexity" evidence="1">
    <location>
        <begin position="205"/>
        <end position="223"/>
    </location>
</feature>
<organism evidence="3 4">
    <name type="scientific">Phascolomyces articulosus</name>
    <dbReference type="NCBI Taxonomy" id="60185"/>
    <lineage>
        <taxon>Eukaryota</taxon>
        <taxon>Fungi</taxon>
        <taxon>Fungi incertae sedis</taxon>
        <taxon>Mucoromycota</taxon>
        <taxon>Mucoromycotina</taxon>
        <taxon>Mucoromycetes</taxon>
        <taxon>Mucorales</taxon>
        <taxon>Lichtheimiaceae</taxon>
        <taxon>Phascolomyces</taxon>
    </lineage>
</organism>
<feature type="region of interest" description="Disordered" evidence="1">
    <location>
        <begin position="201"/>
        <end position="229"/>
    </location>
</feature>
<accession>A0AAD5JW32</accession>
<evidence type="ECO:0000313" key="4">
    <source>
        <dbReference type="Proteomes" id="UP001209540"/>
    </source>
</evidence>
<dbReference type="InterPro" id="IPR056557">
    <property type="entry name" value="NELF-A_N"/>
</dbReference>
<feature type="region of interest" description="Disordered" evidence="1">
    <location>
        <begin position="258"/>
        <end position="354"/>
    </location>
</feature>
<proteinExistence type="predicted"/>
<evidence type="ECO:0000313" key="3">
    <source>
        <dbReference type="EMBL" id="KAI9257273.1"/>
    </source>
</evidence>
<dbReference type="Pfam" id="PF23553">
    <property type="entry name" value="NELF-A_N"/>
    <property type="match status" value="1"/>
</dbReference>
<feature type="compositionally biased region" description="Low complexity" evidence="1">
    <location>
        <begin position="326"/>
        <end position="341"/>
    </location>
</feature>